<feature type="transmembrane region" description="Helical" evidence="1">
    <location>
        <begin position="12"/>
        <end position="34"/>
    </location>
</feature>
<reference evidence="3" key="1">
    <citation type="journal article" date="2019" name="Int. J. Syst. Evol. Microbiol.">
        <title>The Global Catalogue of Microorganisms (GCM) 10K type strain sequencing project: providing services to taxonomists for standard genome sequencing and annotation.</title>
        <authorList>
            <consortium name="The Broad Institute Genomics Platform"/>
            <consortium name="The Broad Institute Genome Sequencing Center for Infectious Disease"/>
            <person name="Wu L."/>
            <person name="Ma J."/>
        </authorList>
    </citation>
    <scope>NUCLEOTIDE SEQUENCE [LARGE SCALE GENOMIC DNA]</scope>
    <source>
        <strain evidence="3">NBRC 105857</strain>
    </source>
</reference>
<proteinExistence type="predicted"/>
<evidence type="ECO:0000313" key="3">
    <source>
        <dbReference type="Proteomes" id="UP001156664"/>
    </source>
</evidence>
<protein>
    <submittedName>
        <fullName evidence="2">Pilus biosynthesis protein</fullName>
    </submittedName>
</protein>
<keyword evidence="1" id="KW-0812">Transmembrane</keyword>
<dbReference type="InterPro" id="IPR045584">
    <property type="entry name" value="Pilin-like"/>
</dbReference>
<dbReference type="NCBIfam" id="TIGR02532">
    <property type="entry name" value="IV_pilin_GFxxxE"/>
    <property type="match status" value="1"/>
</dbReference>
<evidence type="ECO:0000256" key="1">
    <source>
        <dbReference type="SAM" id="Phobius"/>
    </source>
</evidence>
<evidence type="ECO:0000313" key="2">
    <source>
        <dbReference type="EMBL" id="GLR27301.1"/>
    </source>
</evidence>
<name>A0ABQ5YTR4_9BURK</name>
<dbReference type="Gene3D" id="3.30.700.10">
    <property type="entry name" value="Glycoprotein, Type 4 Pilin"/>
    <property type="match status" value="1"/>
</dbReference>
<dbReference type="InterPro" id="IPR012902">
    <property type="entry name" value="N_methyl_site"/>
</dbReference>
<dbReference type="SUPFAM" id="SSF54523">
    <property type="entry name" value="Pili subunits"/>
    <property type="match status" value="1"/>
</dbReference>
<dbReference type="Pfam" id="PF07963">
    <property type="entry name" value="N_methyl"/>
    <property type="match status" value="1"/>
</dbReference>
<organism evidence="2 3">
    <name type="scientific">Limnobacter litoralis</name>
    <dbReference type="NCBI Taxonomy" id="481366"/>
    <lineage>
        <taxon>Bacteria</taxon>
        <taxon>Pseudomonadati</taxon>
        <taxon>Pseudomonadota</taxon>
        <taxon>Betaproteobacteria</taxon>
        <taxon>Burkholderiales</taxon>
        <taxon>Burkholderiaceae</taxon>
        <taxon>Limnobacter</taxon>
    </lineage>
</organism>
<dbReference type="Pfam" id="PF16732">
    <property type="entry name" value="ComP_DUS"/>
    <property type="match status" value="1"/>
</dbReference>
<dbReference type="InterPro" id="IPR031982">
    <property type="entry name" value="PilE-like"/>
</dbReference>
<dbReference type="RefSeq" id="WP_284282051.1">
    <property type="nucleotide sequence ID" value="NZ_BSOJ01000030.1"/>
</dbReference>
<keyword evidence="3" id="KW-1185">Reference proteome</keyword>
<dbReference type="Proteomes" id="UP001156664">
    <property type="component" value="Unassembled WGS sequence"/>
</dbReference>
<comment type="caution">
    <text evidence="2">The sequence shown here is derived from an EMBL/GenBank/DDBJ whole genome shotgun (WGS) entry which is preliminary data.</text>
</comment>
<keyword evidence="1" id="KW-0472">Membrane</keyword>
<sequence length="150" mass="16227">MRDTNGRSAGFSLLELMIATAIVAILAGFAYPSYTQSMTKNRRIAAASCLMEYSSYMEQFYATYLRYDKTSATGAVQTLPVLNCASNQQTGGTYTYTFKKGFPTQTTFNIVATPIGEQAKEDQTCGALSIDQTGQRGDTTGLAGGSKQCW</sequence>
<keyword evidence="1" id="KW-1133">Transmembrane helix</keyword>
<dbReference type="PROSITE" id="PS00409">
    <property type="entry name" value="PROKAR_NTER_METHYL"/>
    <property type="match status" value="1"/>
</dbReference>
<dbReference type="EMBL" id="BSOJ01000030">
    <property type="protein sequence ID" value="GLR27301.1"/>
    <property type="molecule type" value="Genomic_DNA"/>
</dbReference>
<gene>
    <name evidence="2" type="ORF">GCM10007875_23920</name>
</gene>
<accession>A0ABQ5YTR4</accession>